<dbReference type="GO" id="GO:0046854">
    <property type="term" value="P:phosphatidylinositol phosphate biosynthetic process"/>
    <property type="evidence" value="ECO:0007669"/>
    <property type="project" value="TreeGrafter"/>
</dbReference>
<keyword evidence="1" id="KW-0547">Nucleotide-binding</keyword>
<accession>A0AAN8KB67</accession>
<organism evidence="4 5">
    <name type="scientific">Patella caerulea</name>
    <name type="common">Rayed Mediterranean limpet</name>
    <dbReference type="NCBI Taxonomy" id="87958"/>
    <lineage>
        <taxon>Eukaryota</taxon>
        <taxon>Metazoa</taxon>
        <taxon>Spiralia</taxon>
        <taxon>Lophotrochozoa</taxon>
        <taxon>Mollusca</taxon>
        <taxon>Gastropoda</taxon>
        <taxon>Patellogastropoda</taxon>
        <taxon>Patelloidea</taxon>
        <taxon>Patellidae</taxon>
        <taxon>Patella</taxon>
    </lineage>
</organism>
<dbReference type="GO" id="GO:0016308">
    <property type="term" value="F:1-phosphatidylinositol-4-phosphate 5-kinase activity"/>
    <property type="evidence" value="ECO:0007669"/>
    <property type="project" value="TreeGrafter"/>
</dbReference>
<evidence type="ECO:0000313" key="4">
    <source>
        <dbReference type="EMBL" id="KAK6195324.1"/>
    </source>
</evidence>
<evidence type="ECO:0000259" key="3">
    <source>
        <dbReference type="PROSITE" id="PS51455"/>
    </source>
</evidence>
<name>A0AAN8KB67_PATCE</name>
<dbReference type="SMART" id="SM00330">
    <property type="entry name" value="PIPKc"/>
    <property type="match status" value="1"/>
</dbReference>
<evidence type="ECO:0000256" key="2">
    <source>
        <dbReference type="SAM" id="MobiDB-lite"/>
    </source>
</evidence>
<dbReference type="Gene3D" id="3.30.810.10">
    <property type="entry name" value="2-Layer Sandwich"/>
    <property type="match status" value="1"/>
</dbReference>
<evidence type="ECO:0000256" key="1">
    <source>
        <dbReference type="PROSITE-ProRule" id="PRU00781"/>
    </source>
</evidence>
<dbReference type="Gene3D" id="3.30.800.10">
    <property type="entry name" value="Phosphatidylinositol Phosphate Kinase II Beta"/>
    <property type="match status" value="1"/>
</dbReference>
<proteinExistence type="predicted"/>
<dbReference type="Pfam" id="PF01504">
    <property type="entry name" value="PIP5K"/>
    <property type="match status" value="1"/>
</dbReference>
<feature type="region of interest" description="Disordered" evidence="2">
    <location>
        <begin position="1"/>
        <end position="27"/>
    </location>
</feature>
<dbReference type="InterPro" id="IPR023610">
    <property type="entry name" value="PInositol-4/5-P-5/4-kinase"/>
</dbReference>
<dbReference type="EMBL" id="JAZGQO010000001">
    <property type="protein sequence ID" value="KAK6195324.1"/>
    <property type="molecule type" value="Genomic_DNA"/>
</dbReference>
<comment type="caution">
    <text evidence="4">The sequence shown here is derived from an EMBL/GenBank/DDBJ whole genome shotgun (WGS) entry which is preliminary data.</text>
</comment>
<dbReference type="InterPro" id="IPR027483">
    <property type="entry name" value="PInositol-4-P-4/5-kinase_C_sf"/>
</dbReference>
<keyword evidence="5" id="KW-1185">Reference proteome</keyword>
<dbReference type="PANTHER" id="PTHR23086">
    <property type="entry name" value="PHOSPHATIDYLINOSITOL-4-PHOSPHATE 5-KINASE"/>
    <property type="match status" value="1"/>
</dbReference>
<gene>
    <name evidence="4" type="ORF">SNE40_000781</name>
</gene>
<feature type="domain" description="PIPK" evidence="3">
    <location>
        <begin position="30"/>
        <end position="307"/>
    </location>
</feature>
<feature type="compositionally biased region" description="Polar residues" evidence="2">
    <location>
        <begin position="9"/>
        <end position="23"/>
    </location>
</feature>
<dbReference type="SUPFAM" id="SSF56104">
    <property type="entry name" value="SAICAR synthase-like"/>
    <property type="match status" value="1"/>
</dbReference>
<keyword evidence="1" id="KW-0808">Transferase</keyword>
<dbReference type="PANTHER" id="PTHR23086:SF46">
    <property type="entry name" value="PHOSPHATIDYLINOSITOL 4-PHOSPHATE 5-KINASE-LIKE PROTEIN 1"/>
    <property type="match status" value="1"/>
</dbReference>
<dbReference type="AlphaFoldDB" id="A0AAN8KB67"/>
<keyword evidence="1" id="KW-0418">Kinase</keyword>
<reference evidence="4 5" key="1">
    <citation type="submission" date="2024-01" db="EMBL/GenBank/DDBJ databases">
        <title>The genome of the rayed Mediterranean limpet Patella caerulea (Linnaeus, 1758).</title>
        <authorList>
            <person name="Anh-Thu Weber A."/>
            <person name="Halstead-Nussloch G."/>
        </authorList>
    </citation>
    <scope>NUCLEOTIDE SEQUENCE [LARGE SCALE GENOMIC DNA]</scope>
    <source>
        <strain evidence="4">AATW-2023a</strain>
        <tissue evidence="4">Whole specimen</tissue>
    </source>
</reference>
<dbReference type="PROSITE" id="PS51455">
    <property type="entry name" value="PIPK"/>
    <property type="match status" value="1"/>
</dbReference>
<protein>
    <recommendedName>
        <fullName evidence="3">PIPK domain-containing protein</fullName>
    </recommendedName>
</protein>
<dbReference type="GO" id="GO:0005524">
    <property type="term" value="F:ATP binding"/>
    <property type="evidence" value="ECO:0007669"/>
    <property type="project" value="UniProtKB-UniRule"/>
</dbReference>
<dbReference type="InterPro" id="IPR002498">
    <property type="entry name" value="PInositol-4-P-4/5-kinase_core"/>
</dbReference>
<dbReference type="Proteomes" id="UP001347796">
    <property type="component" value="Unassembled WGS sequence"/>
</dbReference>
<sequence>MEMTEMDKTSQTSRASTVKQRSSAWKRLRKRMSRKGVVEVDIDHHRYQMLECIRKGIRDTLLEHSDLGPKEDLKEEDYRHIVAQKITTEDGKEFMFESYASSVFAAVRQAINLSEENYLNSVAPPMLPYLEFVSNSKSGQDFYLTNDMQYIFKTDKKYWIDYFISILGDYLNHFLTYPHSLIVKFLGLYSINLPGNQKKYFLVMQSIFYPSHRIEDRFDIKGCLAGRYQKPRPPGSTIVTVYKDQNFVDESLNLGTQGEWFIEQLKADTLFMKELGVQDYSLLVGRQIRHVDEQKETLSNLISRMQK</sequence>
<dbReference type="GO" id="GO:0005886">
    <property type="term" value="C:plasma membrane"/>
    <property type="evidence" value="ECO:0007669"/>
    <property type="project" value="TreeGrafter"/>
</dbReference>
<evidence type="ECO:0000313" key="5">
    <source>
        <dbReference type="Proteomes" id="UP001347796"/>
    </source>
</evidence>
<keyword evidence="1" id="KW-0067">ATP-binding</keyword>
<dbReference type="InterPro" id="IPR027484">
    <property type="entry name" value="PInositol-4-P-5-kinase_N"/>
</dbReference>